<dbReference type="GO" id="GO:0006508">
    <property type="term" value="P:proteolysis"/>
    <property type="evidence" value="ECO:0007669"/>
    <property type="project" value="UniProtKB-KW"/>
</dbReference>
<evidence type="ECO:0000259" key="2">
    <source>
        <dbReference type="SMART" id="SM00645"/>
    </source>
</evidence>
<dbReference type="Pfam" id="PF00112">
    <property type="entry name" value="Peptidase_C1"/>
    <property type="match status" value="1"/>
</dbReference>
<protein>
    <submittedName>
        <fullName evidence="3">Cathepsin L-like protease</fullName>
    </submittedName>
</protein>
<dbReference type="InterPro" id="IPR000169">
    <property type="entry name" value="Pept_cys_AS"/>
</dbReference>
<dbReference type="VEuPathDB" id="GiardiaDB:QR46_3559"/>
<comment type="caution">
    <text evidence="3">The sequence shown here is derived from an EMBL/GenBank/DDBJ whole genome shotgun (WGS) entry which is preliminary data.</text>
</comment>
<dbReference type="InterPro" id="IPR038765">
    <property type="entry name" value="Papain-like_cys_pep_sf"/>
</dbReference>
<comment type="similarity">
    <text evidence="1">Belongs to the peptidase C1 family.</text>
</comment>
<accession>A0A132NR00</accession>
<dbReference type="InterPro" id="IPR000668">
    <property type="entry name" value="Peptidase_C1A_C"/>
</dbReference>
<dbReference type="SMART" id="SM00645">
    <property type="entry name" value="Pept_C1"/>
    <property type="match status" value="1"/>
</dbReference>
<proteinExistence type="inferred from homology"/>
<dbReference type="GO" id="GO:0008234">
    <property type="term" value="F:cysteine-type peptidase activity"/>
    <property type="evidence" value="ECO:0007669"/>
    <property type="project" value="InterPro"/>
</dbReference>
<dbReference type="SUPFAM" id="SSF54001">
    <property type="entry name" value="Cysteine proteinases"/>
    <property type="match status" value="1"/>
</dbReference>
<dbReference type="AlphaFoldDB" id="A0A132NR00"/>
<dbReference type="InterPro" id="IPR013128">
    <property type="entry name" value="Peptidase_C1A"/>
</dbReference>
<evidence type="ECO:0000256" key="1">
    <source>
        <dbReference type="ARBA" id="ARBA00008455"/>
    </source>
</evidence>
<evidence type="ECO:0000313" key="4">
    <source>
        <dbReference type="Proteomes" id="UP000070089"/>
    </source>
</evidence>
<dbReference type="InterPro" id="IPR025660">
    <property type="entry name" value="Pept_his_AS"/>
</dbReference>
<dbReference type="PROSITE" id="PS00139">
    <property type="entry name" value="THIOL_PROTEASE_CYS"/>
    <property type="match status" value="1"/>
</dbReference>
<keyword evidence="3" id="KW-0645">Protease</keyword>
<keyword evidence="3" id="KW-0378">Hydrolase</keyword>
<sequence length="472" mass="52247">MLPFLMRNYTCSVQYGSVKRTSGNKESRNLPDSSSEYFKIVMLYTLLASTLLCLLFDQAEACHYTRSRPSTTEGNIAVRRLQSSDLLLLLNNPIKIPSEEKLPQSVDLREYGLMTPVRNQGKCGSCWAFATVAAFESCILYDGVLYSHGSPFGKHTDLLHISEQFEIVSSASNNFCSSGNIVRLINDHLMGLIPTIEVDENFPYTLADSTESDPPISPPQPILSLDDYVLPIYSEPKLGYKAGVIILYNRDAPYNSSVARMVETYLSLGVPVMATINTWADGRKSHRRIKQYRDGILSAQCHNASLDHEVLIVGYGRYRNTAVWIVRNSWGADWGVQGYAYVARGSDSYCLERSAIAVLPRTLDPTAEYAPFFEHPPPSPLLLPIYEGIITRCENGLDSDSPQGCSAFARSTPPALAIVLTLVFATTTIWGNLLVSPTFSLVNLRSHNRVEDARIGNEVAEAIVAEVLRVIG</sequence>
<reference evidence="3 4" key="1">
    <citation type="journal article" date="2015" name="Mol. Biochem. Parasitol.">
        <title>Identification of polymorphic genes for use in assemblage B genotyping assays through comparative genomics of multiple assemblage B Giardia duodenalis isolates.</title>
        <authorList>
            <person name="Wielinga C."/>
            <person name="Thompson R.C."/>
            <person name="Monis P."/>
            <person name="Ryan U."/>
        </authorList>
    </citation>
    <scope>NUCLEOTIDE SEQUENCE [LARGE SCALE GENOMIC DNA]</scope>
    <source>
        <strain evidence="3 4">BAH15c1</strain>
    </source>
</reference>
<dbReference type="CDD" id="cd02248">
    <property type="entry name" value="Peptidase_C1A"/>
    <property type="match status" value="1"/>
</dbReference>
<evidence type="ECO:0000313" key="3">
    <source>
        <dbReference type="EMBL" id="KWX12460.1"/>
    </source>
</evidence>
<dbReference type="PANTHER" id="PTHR12411">
    <property type="entry name" value="CYSTEINE PROTEASE FAMILY C1-RELATED"/>
    <property type="match status" value="1"/>
</dbReference>
<gene>
    <name evidence="3" type="ORF">QR46_3559</name>
</gene>
<dbReference type="Proteomes" id="UP000070089">
    <property type="component" value="Unassembled WGS sequence"/>
</dbReference>
<feature type="domain" description="Peptidase C1A papain C-terminal" evidence="2">
    <location>
        <begin position="102"/>
        <end position="359"/>
    </location>
</feature>
<dbReference type="EMBL" id="JXTI01000116">
    <property type="protein sequence ID" value="KWX12460.1"/>
    <property type="molecule type" value="Genomic_DNA"/>
</dbReference>
<dbReference type="InterPro" id="IPR039417">
    <property type="entry name" value="Peptidase_C1A_papain-like"/>
</dbReference>
<name>A0A132NR00_GIAIN</name>
<dbReference type="Gene3D" id="3.90.70.10">
    <property type="entry name" value="Cysteine proteinases"/>
    <property type="match status" value="1"/>
</dbReference>
<dbReference type="OrthoDB" id="10253408at2759"/>
<dbReference type="PROSITE" id="PS00639">
    <property type="entry name" value="THIOL_PROTEASE_HIS"/>
    <property type="match status" value="1"/>
</dbReference>
<organism evidence="3 4">
    <name type="scientific">Giardia duodenalis assemblage B</name>
    <dbReference type="NCBI Taxonomy" id="1394984"/>
    <lineage>
        <taxon>Eukaryota</taxon>
        <taxon>Metamonada</taxon>
        <taxon>Diplomonadida</taxon>
        <taxon>Hexamitidae</taxon>
        <taxon>Giardiinae</taxon>
        <taxon>Giardia</taxon>
    </lineage>
</organism>
<dbReference type="PRINTS" id="PR00705">
    <property type="entry name" value="PAPAIN"/>
</dbReference>